<dbReference type="PANTHER" id="PTHR43681">
    <property type="entry name" value="TRANSMEMBRANE GTPASE FZO"/>
    <property type="match status" value="1"/>
</dbReference>
<reference evidence="4" key="1">
    <citation type="journal article" date="2016" name="Genome Announc.">
        <title>Complete genome sequence of Alkaliphilus metalliredigens strain QYMF, an alkaliphilic and metal-reducing bacterium isolated from borax-contaminated leachate ponds.</title>
        <authorList>
            <person name="Hwang C."/>
            <person name="Copeland A."/>
            <person name="Lucas S."/>
            <person name="Lapidus A."/>
            <person name="Barry K."/>
            <person name="Detter J.C."/>
            <person name="Glavina Del Rio T."/>
            <person name="Hammon N."/>
            <person name="Israni S."/>
            <person name="Dalin E."/>
            <person name="Tice H."/>
            <person name="Pitluck S."/>
            <person name="Chertkov O."/>
            <person name="Brettin T."/>
            <person name="Bruce D."/>
            <person name="Han C."/>
            <person name="Schmutz J."/>
            <person name="Larimer F."/>
            <person name="Land M.L."/>
            <person name="Hauser L."/>
            <person name="Kyrpides N."/>
            <person name="Mikhailova N."/>
            <person name="Ye Q."/>
            <person name="Zhou J."/>
            <person name="Richardson P."/>
            <person name="Fields M.W."/>
        </authorList>
    </citation>
    <scope>NUCLEOTIDE SEQUENCE [LARGE SCALE GENOMIC DNA]</scope>
    <source>
        <strain evidence="4">QYMF</strain>
    </source>
</reference>
<dbReference type="KEGG" id="amt:Amet_3245"/>
<dbReference type="CDD" id="cd09912">
    <property type="entry name" value="DLP_2"/>
    <property type="match status" value="1"/>
</dbReference>
<dbReference type="Pfam" id="PF00350">
    <property type="entry name" value="Dynamin_N"/>
    <property type="match status" value="1"/>
</dbReference>
<evidence type="ECO:0000313" key="4">
    <source>
        <dbReference type="Proteomes" id="UP000001572"/>
    </source>
</evidence>
<gene>
    <name evidence="3" type="ordered locus">Amet_3245</name>
</gene>
<sequence>MLKDFNKSMKLYVNHLRNMEAIARDLDYSLGVKKCGDLLNRVEELEFHVAVMGQFKRGKTTILNYFIGKEILPTGVVPITAITTKIKYGNKPQAKIIFQGDLEKSVDINSIGEYISEQKNPENKKKVKQVEVYLPAEVLENGLVLIDTPGIGSTYKHNTEAAYNYLSEANAVILVMSADTPVGEAEIGLLSQVKKYIDKIFFLQNKVDYLSQAEVEESLHFSKEVIAETIGIEPRIYPVSAKLALEGKVQGDFDKINRSGINKFEDTLYRFLLKDKETYLMKSYGNKLIEIVSALYQHLDFKTNILISDIEVIEEKVNAFKNRLQETMSMKKEVQVMVEIELEEIIKSFEKNLEEFKVQQTKNIINKISQAAKGNKHIHSKELSQLLNQRLELEIEKAYNDWNSQQEVVIRQSYEEITSRLRDKLNEVIVEINNITYDLFKTKIVQPVDEFHLIDRDTFYFKFGSSSAPFLTPKLKDFMFVLPRSIRNRKIISDTLNRVDNEIEKNGNNLKWDYTCKIKDSKYIFERTFQEYINSTVDDLMTIIDKTKELKTKEDSHIQKEIEFYQDRKVELRKIEGEIEALEVMV</sequence>
<dbReference type="STRING" id="293826.Amet_3245"/>
<evidence type="ECO:0000313" key="3">
    <source>
        <dbReference type="EMBL" id="ABR49383.1"/>
    </source>
</evidence>
<dbReference type="AlphaFoldDB" id="A6TT65"/>
<keyword evidence="4" id="KW-1185">Reference proteome</keyword>
<organism evidence="3 4">
    <name type="scientific">Alkaliphilus metalliredigens (strain QYMF)</name>
    <dbReference type="NCBI Taxonomy" id="293826"/>
    <lineage>
        <taxon>Bacteria</taxon>
        <taxon>Bacillati</taxon>
        <taxon>Bacillota</taxon>
        <taxon>Clostridia</taxon>
        <taxon>Peptostreptococcales</taxon>
        <taxon>Natronincolaceae</taxon>
        <taxon>Alkaliphilus</taxon>
    </lineage>
</organism>
<protein>
    <submittedName>
        <fullName evidence="3">Dynamin family protein</fullName>
    </submittedName>
</protein>
<dbReference type="Proteomes" id="UP000001572">
    <property type="component" value="Chromosome"/>
</dbReference>
<keyword evidence="1" id="KW-0175">Coiled coil</keyword>
<dbReference type="InterPro" id="IPR027417">
    <property type="entry name" value="P-loop_NTPase"/>
</dbReference>
<dbReference type="PANTHER" id="PTHR43681:SF1">
    <property type="entry name" value="SARCALUMENIN"/>
    <property type="match status" value="1"/>
</dbReference>
<dbReference type="Gene3D" id="3.40.50.300">
    <property type="entry name" value="P-loop containing nucleotide triphosphate hydrolases"/>
    <property type="match status" value="1"/>
</dbReference>
<dbReference type="InterPro" id="IPR051943">
    <property type="entry name" value="TRAFAC_Dynamin-like_GTPase"/>
</dbReference>
<dbReference type="SUPFAM" id="SSF52540">
    <property type="entry name" value="P-loop containing nucleoside triphosphate hydrolases"/>
    <property type="match status" value="1"/>
</dbReference>
<evidence type="ECO:0000259" key="2">
    <source>
        <dbReference type="Pfam" id="PF00350"/>
    </source>
</evidence>
<dbReference type="EMBL" id="CP000724">
    <property type="protein sequence ID" value="ABR49383.1"/>
    <property type="molecule type" value="Genomic_DNA"/>
</dbReference>
<feature type="coiled-coil region" evidence="1">
    <location>
        <begin position="310"/>
        <end position="359"/>
    </location>
</feature>
<accession>A6TT65</accession>
<dbReference type="InterPro" id="IPR045063">
    <property type="entry name" value="Dynamin_N"/>
</dbReference>
<dbReference type="HOGENOM" id="CLU_025855_0_0_9"/>
<feature type="domain" description="Dynamin N-terminal" evidence="2">
    <location>
        <begin position="49"/>
        <end position="196"/>
    </location>
</feature>
<name>A6TT65_ALKMQ</name>
<dbReference type="eggNOG" id="COG0699">
    <property type="taxonomic scope" value="Bacteria"/>
</dbReference>
<evidence type="ECO:0000256" key="1">
    <source>
        <dbReference type="SAM" id="Coils"/>
    </source>
</evidence>
<proteinExistence type="predicted"/>